<accession>A0A9D9E1K3</accession>
<evidence type="ECO:0000256" key="4">
    <source>
        <dbReference type="ARBA" id="ARBA00023136"/>
    </source>
</evidence>
<sequence length="771" mass="88403">MNLRFFSISALIILLVCGCSPTKHVPKGEYLLDRVKITVDDKRIKSSDLKPYLRQTPNHKTFGIIGLPLALYNLSGSKDNRWNRFMQRIGTPPVVYDSLLTEKSVEEIEKAMSNRGFMEARVEVDTVTKKRKLRVTYNVKSGEPYVLRDVTYNIPDDSLAGFILRDTAYSVIKKGALFDHSLLDQERQRITARLKNRGYYAFNKEFITFAADTTVGNHMVDLELNLLPFPVADTANSDIAYVSHKKYRIRNVSFITEYNPMNIDQRHFVADTVLYDGFTIYYGEKQYLRSSVLVNNCFIRPGQIYSTRNVDNTLTAFGRLRVLKYVNIQFMPIKGEDGEMYLDCYIMLTEGKTQTISTELEGTNSAGDFGFAIGVNYQHRNIFRGSQTFNTKVRAAYESISGDVGGLISNNYLELGLEAGISFPKYIFPFAKEKSRQRLRPTTDLTLNGNFQQRPEYIRIIAGAGWGYKWYSHYNMFRHKLDLIDINYIYLPKTTAEFKQNIDELSVDNPMLRYSYEDHFIMRMAYAFYMSNLRPSAINQSGNIYTLRTVTEIAGNLLYGISCLTDPGRPESGYSILGIRYAQYFKQDIDYTYTFVFNEKNSLALHAGAGIAIPYGNSEMLPFEKRYFSGGANSVRGWSVRDLGPGSYQSMNPTADFMNQCGDIRIDLNIEYRSKLIWKLELAAFIDAGNIWTIRSYDSQPGGVFKFNTFYKQLAMAYGLGLRLDFNYFILRLDLGMKLYNPAVTGKSKWVITYQNFQRDAALHFAIGYPF</sequence>
<name>A0A9D9E1K3_9BACT</name>
<evidence type="ECO:0000259" key="7">
    <source>
        <dbReference type="Pfam" id="PF07244"/>
    </source>
</evidence>
<evidence type="ECO:0000256" key="5">
    <source>
        <dbReference type="ARBA" id="ARBA00023237"/>
    </source>
</evidence>
<dbReference type="Proteomes" id="UP000823636">
    <property type="component" value="Unassembled WGS sequence"/>
</dbReference>
<dbReference type="InterPro" id="IPR039910">
    <property type="entry name" value="D15-like"/>
</dbReference>
<dbReference type="EMBL" id="JADIMW010000028">
    <property type="protein sequence ID" value="MBO8437837.1"/>
    <property type="molecule type" value="Genomic_DNA"/>
</dbReference>
<feature type="domain" description="POTRA" evidence="7">
    <location>
        <begin position="41"/>
        <end position="142"/>
    </location>
</feature>
<dbReference type="InterPro" id="IPR000184">
    <property type="entry name" value="Bac_surfAg_D15"/>
</dbReference>
<comment type="subcellular location">
    <subcellularLocation>
        <location evidence="1">Membrane</location>
    </subcellularLocation>
</comment>
<organism evidence="8 9">
    <name type="scientific">Candidatus Caccoplasma merdipullorum</name>
    <dbReference type="NCBI Taxonomy" id="2840718"/>
    <lineage>
        <taxon>Bacteria</taxon>
        <taxon>Pseudomonadati</taxon>
        <taxon>Bacteroidota</taxon>
        <taxon>Bacteroidia</taxon>
        <taxon>Bacteroidales</taxon>
        <taxon>Bacteroidaceae</taxon>
        <taxon>Bacteroidaceae incertae sedis</taxon>
        <taxon>Candidatus Caccoplasma</taxon>
    </lineage>
</organism>
<dbReference type="PANTHER" id="PTHR12815">
    <property type="entry name" value="SORTING AND ASSEMBLY MACHINERY SAMM50 PROTEIN FAMILY MEMBER"/>
    <property type="match status" value="1"/>
</dbReference>
<dbReference type="PANTHER" id="PTHR12815:SF47">
    <property type="entry name" value="TRANSLOCATION AND ASSEMBLY MODULE SUBUNIT TAMA"/>
    <property type="match status" value="1"/>
</dbReference>
<dbReference type="AlphaFoldDB" id="A0A9D9E1K3"/>
<reference evidence="8" key="1">
    <citation type="submission" date="2020-10" db="EMBL/GenBank/DDBJ databases">
        <authorList>
            <person name="Gilroy R."/>
        </authorList>
    </citation>
    <scope>NUCLEOTIDE SEQUENCE</scope>
    <source>
        <strain evidence="8">G3-4614</strain>
    </source>
</reference>
<evidence type="ECO:0000256" key="2">
    <source>
        <dbReference type="ARBA" id="ARBA00022692"/>
    </source>
</evidence>
<evidence type="ECO:0000256" key="1">
    <source>
        <dbReference type="ARBA" id="ARBA00004370"/>
    </source>
</evidence>
<reference evidence="8" key="2">
    <citation type="journal article" date="2021" name="PeerJ">
        <title>Extensive microbial diversity within the chicken gut microbiome revealed by metagenomics and culture.</title>
        <authorList>
            <person name="Gilroy R."/>
            <person name="Ravi A."/>
            <person name="Getino M."/>
            <person name="Pursley I."/>
            <person name="Horton D.L."/>
            <person name="Alikhan N.F."/>
            <person name="Baker D."/>
            <person name="Gharbi K."/>
            <person name="Hall N."/>
            <person name="Watson M."/>
            <person name="Adriaenssens E.M."/>
            <person name="Foster-Nyarko E."/>
            <person name="Jarju S."/>
            <person name="Secka A."/>
            <person name="Antonio M."/>
            <person name="Oren A."/>
            <person name="Chaudhuri R.R."/>
            <person name="La Ragione R."/>
            <person name="Hildebrand F."/>
            <person name="Pallen M.J."/>
        </authorList>
    </citation>
    <scope>NUCLEOTIDE SEQUENCE</scope>
    <source>
        <strain evidence="8">G3-4614</strain>
    </source>
</reference>
<comment type="caution">
    <text evidence="8">The sequence shown here is derived from an EMBL/GenBank/DDBJ whole genome shotgun (WGS) entry which is preliminary data.</text>
</comment>
<evidence type="ECO:0000259" key="6">
    <source>
        <dbReference type="Pfam" id="PF01103"/>
    </source>
</evidence>
<dbReference type="Pfam" id="PF07244">
    <property type="entry name" value="POTRA"/>
    <property type="match status" value="1"/>
</dbReference>
<gene>
    <name evidence="8" type="ORF">IAC54_02920</name>
</gene>
<dbReference type="GO" id="GO:0019867">
    <property type="term" value="C:outer membrane"/>
    <property type="evidence" value="ECO:0007669"/>
    <property type="project" value="InterPro"/>
</dbReference>
<evidence type="ECO:0000313" key="9">
    <source>
        <dbReference type="Proteomes" id="UP000823636"/>
    </source>
</evidence>
<keyword evidence="2" id="KW-0812">Transmembrane</keyword>
<evidence type="ECO:0000256" key="3">
    <source>
        <dbReference type="ARBA" id="ARBA00022729"/>
    </source>
</evidence>
<proteinExistence type="predicted"/>
<feature type="domain" description="Bacterial surface antigen (D15)" evidence="6">
    <location>
        <begin position="583"/>
        <end position="746"/>
    </location>
</feature>
<evidence type="ECO:0000313" key="8">
    <source>
        <dbReference type="EMBL" id="MBO8437837.1"/>
    </source>
</evidence>
<dbReference type="Pfam" id="PF01103">
    <property type="entry name" value="Omp85"/>
    <property type="match status" value="1"/>
</dbReference>
<dbReference type="PROSITE" id="PS51257">
    <property type="entry name" value="PROKAR_LIPOPROTEIN"/>
    <property type="match status" value="1"/>
</dbReference>
<dbReference type="Gene3D" id="2.40.160.50">
    <property type="entry name" value="membrane protein fhac: a member of the omp85/tpsb transporter family"/>
    <property type="match status" value="1"/>
</dbReference>
<keyword evidence="5" id="KW-0998">Cell outer membrane</keyword>
<keyword evidence="3" id="KW-0732">Signal</keyword>
<dbReference type="InterPro" id="IPR010827">
    <property type="entry name" value="BamA/TamA_POTRA"/>
</dbReference>
<keyword evidence="4" id="KW-0472">Membrane</keyword>
<protein>
    <submittedName>
        <fullName evidence="8">BamA/TamA family outer membrane protein</fullName>
    </submittedName>
</protein>